<keyword evidence="3" id="KW-1185">Reference proteome</keyword>
<dbReference type="InterPro" id="IPR050789">
    <property type="entry name" value="Diverse_Enzym_Activities"/>
</dbReference>
<comment type="caution">
    <text evidence="2">The sequence shown here is derived from an EMBL/GenBank/DDBJ whole genome shotgun (WGS) entry which is preliminary data.</text>
</comment>
<organism evidence="2 3">
    <name type="scientific">Kribbella orskensis</name>
    <dbReference type="NCBI Taxonomy" id="2512216"/>
    <lineage>
        <taxon>Bacteria</taxon>
        <taxon>Bacillati</taxon>
        <taxon>Actinomycetota</taxon>
        <taxon>Actinomycetes</taxon>
        <taxon>Propionibacteriales</taxon>
        <taxon>Kribbellaceae</taxon>
        <taxon>Kribbella</taxon>
    </lineage>
</organism>
<evidence type="ECO:0000313" key="3">
    <source>
        <dbReference type="Proteomes" id="UP000295818"/>
    </source>
</evidence>
<name>A0ABY2BEC5_9ACTN</name>
<gene>
    <name evidence="2" type="ORF">EV644_11337</name>
</gene>
<dbReference type="Gene3D" id="3.40.710.10">
    <property type="entry name" value="DD-peptidase/beta-lactamase superfamily"/>
    <property type="match status" value="1"/>
</dbReference>
<dbReference type="PANTHER" id="PTHR43283">
    <property type="entry name" value="BETA-LACTAMASE-RELATED"/>
    <property type="match status" value="1"/>
</dbReference>
<dbReference type="PANTHER" id="PTHR43283:SF7">
    <property type="entry name" value="BETA-LACTAMASE-RELATED DOMAIN-CONTAINING PROTEIN"/>
    <property type="match status" value="1"/>
</dbReference>
<proteinExistence type="predicted"/>
<dbReference type="InterPro" id="IPR001466">
    <property type="entry name" value="Beta-lactam-related"/>
</dbReference>
<dbReference type="Pfam" id="PF00144">
    <property type="entry name" value="Beta-lactamase"/>
    <property type="match status" value="1"/>
</dbReference>
<accession>A0ABY2BEC5</accession>
<dbReference type="EMBL" id="SLWM01000013">
    <property type="protein sequence ID" value="TCO17807.1"/>
    <property type="molecule type" value="Genomic_DNA"/>
</dbReference>
<dbReference type="InterPro" id="IPR012338">
    <property type="entry name" value="Beta-lactam/transpept-like"/>
</dbReference>
<protein>
    <submittedName>
        <fullName evidence="2">CubicO group peptidase (Beta-lactamase class C family)</fullName>
    </submittedName>
</protein>
<evidence type="ECO:0000259" key="1">
    <source>
        <dbReference type="Pfam" id="PF00144"/>
    </source>
</evidence>
<evidence type="ECO:0000313" key="2">
    <source>
        <dbReference type="EMBL" id="TCO17807.1"/>
    </source>
</evidence>
<feature type="domain" description="Beta-lactamase-related" evidence="1">
    <location>
        <begin position="87"/>
        <end position="363"/>
    </location>
</feature>
<dbReference type="Proteomes" id="UP000295818">
    <property type="component" value="Unassembled WGS sequence"/>
</dbReference>
<dbReference type="SUPFAM" id="SSF56601">
    <property type="entry name" value="beta-lactamase/transpeptidase-like"/>
    <property type="match status" value="1"/>
</dbReference>
<sequence length="533" mass="58058">MCSVWRGANCGISRTSTRVFSTLDHWNVEGLLSDSSIQPILSDVSRNSIVQSCYVACMSSERPLLPRSTPAASGMSSRAVAELLDRLEAQSVECHSIMVVRHGHVVAEGWWAPYSAERPHLLYSLTKSFTSVAVGLAIADGLLSLDDRVVDVLPDHVPADISEQGRRITVHHLLSMTAGHSTDSLDEAWQLEPDDLVKGFLRVPFTEPEGTRHTYDNATTFILARMVERVTGRGLPELLDERLFKPMGVDHAEWDRVASGAAFGFHGLHLTTEAVAAFGELLLRGGVWDDRQLIPREWVELATRRHVDTLQLEDDSASPDFLCGYGYQFWMSRHGYLGNGAFGQQCVVVPSHDLVVVVTAAVDQGHALPSVFWDCLLPGLDDAGNAEDDDILADRLRRLSFAPVPGSAAPERSVKARLDAFAEDSALPDETTVIVDPVDGGWLLRFGSSLNVEVGHGEWRESSPLGRPVVATGAWQGNTFVAELYVITTPHRVRLVVDADAGTAAATWSTVPLTGPSLALHLQSPLMTRPDVA</sequence>
<reference evidence="2 3" key="1">
    <citation type="journal article" date="2015" name="Stand. Genomic Sci.">
        <title>Genomic Encyclopedia of Bacterial and Archaeal Type Strains, Phase III: the genomes of soil and plant-associated and newly described type strains.</title>
        <authorList>
            <person name="Whitman W.B."/>
            <person name="Woyke T."/>
            <person name="Klenk H.P."/>
            <person name="Zhou Y."/>
            <person name="Lilburn T.G."/>
            <person name="Beck B.J."/>
            <person name="De Vos P."/>
            <person name="Vandamme P."/>
            <person name="Eisen J.A."/>
            <person name="Garrity G."/>
            <person name="Hugenholtz P."/>
            <person name="Kyrpides N.C."/>
        </authorList>
    </citation>
    <scope>NUCLEOTIDE SEQUENCE [LARGE SCALE GENOMIC DNA]</scope>
    <source>
        <strain evidence="2 3">VKM Ac-2538</strain>
    </source>
</reference>